<proteinExistence type="predicted"/>
<gene>
    <name evidence="1" type="ORF">E4680_12535</name>
</gene>
<accession>A0A4Z0F645</accession>
<name>A0A4Z0F645_9GAMM</name>
<dbReference type="EMBL" id="SRIO01000023">
    <property type="protein sequence ID" value="TFZ81436.1"/>
    <property type="molecule type" value="Genomic_DNA"/>
</dbReference>
<organism evidence="1 2">
    <name type="scientific">Candidatus Macondimonas diazotrophica</name>
    <dbReference type="NCBI Taxonomy" id="2305248"/>
    <lineage>
        <taxon>Bacteria</taxon>
        <taxon>Pseudomonadati</taxon>
        <taxon>Pseudomonadota</taxon>
        <taxon>Gammaproteobacteria</taxon>
        <taxon>Chromatiales</taxon>
        <taxon>Ectothiorhodospiraceae</taxon>
        <taxon>Candidatus Macondimonas</taxon>
    </lineage>
</organism>
<dbReference type="Proteomes" id="UP000297890">
    <property type="component" value="Unassembled WGS sequence"/>
</dbReference>
<keyword evidence="2" id="KW-1185">Reference proteome</keyword>
<protein>
    <submittedName>
        <fullName evidence="1">Uncharacterized protein</fullName>
    </submittedName>
</protein>
<comment type="caution">
    <text evidence="1">The sequence shown here is derived from an EMBL/GenBank/DDBJ whole genome shotgun (WGS) entry which is preliminary data.</text>
</comment>
<dbReference type="RefSeq" id="WP_135282762.1">
    <property type="nucleotide sequence ID" value="NZ_SRIO01000023.1"/>
</dbReference>
<evidence type="ECO:0000313" key="2">
    <source>
        <dbReference type="Proteomes" id="UP000297890"/>
    </source>
</evidence>
<evidence type="ECO:0000313" key="1">
    <source>
        <dbReference type="EMBL" id="TFZ81436.1"/>
    </source>
</evidence>
<sequence>MTNKCIPISVVREVFFKLKKPIVAEYEKHARTDIWDISDAEVADMVESLSSKALIDAKKVTDSRVIRKLDNSLSIPKKFKDTLAKRLVNTLKTSKSGFSKEKSLRYQAVALKTVVDTVQGELNKPDKYNFGLQEITNEQGIPFIPLSRISAVIGRKIMYMTGHRFSREGDPNFDPVDVEHMYYLAGMEALKDLEANGFITLHTGDDLPSTAKDYLDDIDSKPNFTKPVTDTVPALGLNAKALGAKSVLPASKDKIVNHFRGKHILEGSELAESELGVITQILDAVSSVSTAEHVVFPSNRENVLPVQKNDDRYSLSKTLNKVKQEIESKPLFFQPAMFDFFQTLFDEVKNVSESASSRIRKQIPSNSMLERLFKLETDEAIESDIESRTGRTLAKTTPIDDLIEYFDHFSKDKKALPILMAFFGGANSRLNLDNTLVNYHSSKFMRNSLAVKEYSIDAKTDAFKFFVAKVANEFDTDGDMIKMLLNQSIDTDMDSAIKAYDQFVSANNLTLKLNAATKMSKSFPHLDLAQLVSLIGAAKDIRSALNTGTLTTTYPVTSDVTASGAQLILLEALGTNPEGISDILQQLGIFKGNEGQEFLNDVYQILQNKLDLFINDKEDPDAAYRPEEVEDGRGEYLKEVIEGIQTHLYKGKLRNLSKGPTMTHLYDQSLGGAKDSLSKEFTDLTLKILQKGKVPNDFKKLLVKIVPELEGLTLETVKKDPELKKKLVAGFKNSGVPEFLYNKLEDALVTKYLKKYKNRSTEIFQLISSDPGLVKMKVLPVTAIMDGIEHTKENIKKYGVPLSKIFEVSHDIDGDTVLTREQKLQQTVMNVSMIHSKDTANMYLSLEGLANKYDSGIMVVHDQHGSRPDLIMEADKNHIKMNKDVAMSYDIHEQVLLAAAAYNPSLKSNDKYNTLLQEVKDTVEVKRKAIEDSQNGYDLETGNLIGDKIDFSEINPEFDETDSSSVEDLLTERPKEQGKEKLETFKLRSKLREYSKESDLIREYLESEHSAALDKGTQDSFDPETDTIKISEESSRIAIEHEIVHSFTTAMVNEWGKGNRKDIDLDYINKSLEHLRKSNKKFSGQVDYILKLPNTIAVAELISVLATDKDAATEVYSSLGASQKTLKKIIDKLVAKVRRIIKGPTEADLEAPVDPELLSIAISNAVVAGKRQRAKNVDSLKVQQKDFETLYFWEAERVLNESVERYVTDPAINKGIGLASGLHTLLANNLPLYDRTAKAISRIYDDSATLQGIVHKIANNGVNKLKKNDVLSVAQEANARKNETVSQQLKKFSQITRKMSEEDKKAFYAFSSRMSMADYWVFADGVTNIDKELELLESSGHLDEASLKKLQTIVDFNVHEIVKANTKYNVYEAGFNYKDSAQYARRWVALKSIKEIGIDKFEKLNENKELMQLWRDNALANAALVSGTSTINNRNMRDNGLSDEYKDPVVFKVVTKEQLKNYQGPKSSWEVIRYPTDKKLGVIYQKVIDSTDSQGVFLDLKLQSSDLDVEQHYSKYQGVMKVNGKYKLSLTQEEKESAGLITNAEQSIVRSMAYNMAINDTNIIRDKVLEEDTYYNIARGGEEELIKRIEADNQETPWLLKGVDSLPYDKLDARIKAKYMPLPKEASDVDRFNEKVDYVRKDMAYWLTGDREKSLVGDDRKLQWMLRITKNLISGAKIKMIALNPTKIGMDNMFNLTYLGILGVDPLHAAREYRNVAREYHEYNELKDKLNALRIKSLADNDKYGKEMKHLEKKMAEHPARGLVDRGFINSLGSSLVMQSDDPSSGFKTDIDKVLRKLLVDQKGKNNAVGNFIMKAANAGWGIENLLEVWSPTFGAVRSGKGIEAEFNRMAEELRDIKTEEDVVAYMHQYLNSPNSEFVKLGSYMTDLTDVLAKETYYRHLIKQGMDAKKAEIQVIERFPDYKEGLPVKVKQWDSIGVVMFPQYWLQMISRSYHAIKEKPVNFGVNTAIANYFDSSLSLFDETIIGKATSRWGLVHNPTSHIGWGSIFPF</sequence>
<reference evidence="1 2" key="1">
    <citation type="journal article" date="2019" name="ISME J.">
        <title>Candidatus Macondimonas diazotrophica, a novel gammaproteobacterial genus dominating crude-oil-contaminated coastal sediments.</title>
        <authorList>
            <person name="Karthikeyan S."/>
            <person name="Konstantinidis K."/>
        </authorList>
    </citation>
    <scope>NUCLEOTIDE SEQUENCE [LARGE SCALE GENOMIC DNA]</scope>
    <source>
        <strain evidence="1 2">KTK01</strain>
    </source>
</reference>